<dbReference type="EMBL" id="KE343391">
    <property type="protein sequence ID" value="EXB28586.1"/>
    <property type="molecule type" value="Genomic_DNA"/>
</dbReference>
<dbReference type="PANTHER" id="PTHR33710">
    <property type="entry name" value="BNAC02G09200D PROTEIN"/>
    <property type="match status" value="1"/>
</dbReference>
<keyword evidence="2" id="KW-1185">Reference proteome</keyword>
<dbReference type="STRING" id="981085.W9QXZ0"/>
<protein>
    <recommendedName>
        <fullName evidence="3">Endonuclease/exonuclease/phosphatase domain-containing protein</fullName>
    </recommendedName>
</protein>
<dbReference type="PANTHER" id="PTHR33710:SF71">
    <property type="entry name" value="ENDONUCLEASE_EXONUCLEASE_PHOSPHATASE DOMAIN-CONTAINING PROTEIN"/>
    <property type="match status" value="1"/>
</dbReference>
<sequence length="246" mass="27866">MRCISWNCRGLARPAKGRELRALVRKEFLEAIGGIDLGCFGSFFTWKNGRDVVSHIREWLDRVIGSAAWCNSFPRTGVKNLNILSCDHTLIMLDTYMEHGHLFKLFHFFEAWSLDPSCREVIVKAWEKVVSGVESFTLRVQLGVDHCWRRELEVINCLFSDHKRDLAEQYQVSEVVDSFPSGDHPSSCNILSCDDAFAENKAELGVVLCGYHGNVLKRWLKYCEASSALDAALSTSLRPSRSGRGF</sequence>
<gene>
    <name evidence="1" type="ORF">L484_009745</name>
</gene>
<evidence type="ECO:0008006" key="3">
    <source>
        <dbReference type="Google" id="ProtNLM"/>
    </source>
</evidence>
<name>W9QXZ0_9ROSA</name>
<dbReference type="Proteomes" id="UP000030645">
    <property type="component" value="Unassembled WGS sequence"/>
</dbReference>
<reference evidence="2" key="1">
    <citation type="submission" date="2013-01" db="EMBL/GenBank/DDBJ databases">
        <title>Draft Genome Sequence of a Mulberry Tree, Morus notabilis C.K. Schneid.</title>
        <authorList>
            <person name="He N."/>
            <person name="Zhao S."/>
        </authorList>
    </citation>
    <scope>NUCLEOTIDE SEQUENCE</scope>
</reference>
<organism evidence="1 2">
    <name type="scientific">Morus notabilis</name>
    <dbReference type="NCBI Taxonomy" id="981085"/>
    <lineage>
        <taxon>Eukaryota</taxon>
        <taxon>Viridiplantae</taxon>
        <taxon>Streptophyta</taxon>
        <taxon>Embryophyta</taxon>
        <taxon>Tracheophyta</taxon>
        <taxon>Spermatophyta</taxon>
        <taxon>Magnoliopsida</taxon>
        <taxon>eudicotyledons</taxon>
        <taxon>Gunneridae</taxon>
        <taxon>Pentapetalae</taxon>
        <taxon>rosids</taxon>
        <taxon>fabids</taxon>
        <taxon>Rosales</taxon>
        <taxon>Moraceae</taxon>
        <taxon>Moreae</taxon>
        <taxon>Morus</taxon>
    </lineage>
</organism>
<dbReference type="AlphaFoldDB" id="W9QXZ0"/>
<accession>W9QXZ0</accession>
<proteinExistence type="predicted"/>
<evidence type="ECO:0000313" key="2">
    <source>
        <dbReference type="Proteomes" id="UP000030645"/>
    </source>
</evidence>
<evidence type="ECO:0000313" key="1">
    <source>
        <dbReference type="EMBL" id="EXB28586.1"/>
    </source>
</evidence>